<feature type="domain" description="DUF3719" evidence="2">
    <location>
        <begin position="104"/>
        <end position="145"/>
    </location>
</feature>
<feature type="compositionally biased region" description="Polar residues" evidence="1">
    <location>
        <begin position="436"/>
        <end position="455"/>
    </location>
</feature>
<dbReference type="KEGG" id="nlo:107224670"/>
<feature type="region of interest" description="Disordered" evidence="1">
    <location>
        <begin position="147"/>
        <end position="189"/>
    </location>
</feature>
<dbReference type="RefSeq" id="XP_015520315.2">
    <property type="nucleotide sequence ID" value="XM_015664829.2"/>
</dbReference>
<dbReference type="Pfam" id="PF12516">
    <property type="entry name" value="DUF3719"/>
    <property type="match status" value="1"/>
</dbReference>
<evidence type="ECO:0000256" key="1">
    <source>
        <dbReference type="SAM" id="MobiDB-lite"/>
    </source>
</evidence>
<proteinExistence type="predicted"/>
<dbReference type="InParanoid" id="A0A6J0C194"/>
<name>A0A6J0C194_NEOLC</name>
<dbReference type="Proteomes" id="UP000829291">
    <property type="component" value="Chromosome 3"/>
</dbReference>
<evidence type="ECO:0000259" key="2">
    <source>
        <dbReference type="Pfam" id="PF12516"/>
    </source>
</evidence>
<keyword evidence="3" id="KW-1185">Reference proteome</keyword>
<protein>
    <submittedName>
        <fullName evidence="4">Uncharacterized protein LOC107224670 isoform X1</fullName>
    </submittedName>
</protein>
<accession>A0A6J0C194</accession>
<evidence type="ECO:0000313" key="4">
    <source>
        <dbReference type="RefSeq" id="XP_015520315.2"/>
    </source>
</evidence>
<dbReference type="GeneID" id="107224670"/>
<sequence length="518" mass="58067">MHRKTSKRSVPLTEKFKHPELPTDMTVQKSKENGFKNHCPTVDAQKPFAKSAANMSHHPWAKAEDDSWSWDRRSSGTSISWPEEMEEVATKKVIEQWDAVERTLYDEDNQVASESLRSECIQWRTQLPHLRIVGKGLQKRQIVDANSDDSAPVDVKEKDGPSTVEEIIEEHKVPENAEEGASDGRNREETRNEVLDRILDFVCAQLLANNEVDESLSQNLDAVLRITPAPTYSGRNPPGNHRTANEFVSQTHRNSKLHKDERGEFSDALEVSGCLPEVRKNSSHAEKSATRFSVGKGSITPISARRQGNMRETAADGVSANTDRLYTPQLPRNALGTVFTEKIIVSPVPFATSTKESFSTLKSTPLTSMRLSLESSLGQRSARSVNSGFKTTSARRVGLFHIPQVHSAWQAPVCPTVWPKNVKLAPIDITRLPSSQRRSLATSFSQPRRSRNSLSPIPREIMPISPLANRAAERTCLEIQGKRIVRQKSRMNVTSAGWEFNSRNIKKIRNKVENNDAR</sequence>
<reference evidence="4" key="1">
    <citation type="submission" date="2025-08" db="UniProtKB">
        <authorList>
            <consortium name="RefSeq"/>
        </authorList>
    </citation>
    <scope>IDENTIFICATION</scope>
    <source>
        <tissue evidence="4">Thorax and Abdomen</tissue>
    </source>
</reference>
<feature type="region of interest" description="Disordered" evidence="1">
    <location>
        <begin position="1"/>
        <end position="25"/>
    </location>
</feature>
<dbReference type="InterPro" id="IPR022194">
    <property type="entry name" value="DUF3719"/>
</dbReference>
<organism evidence="4">
    <name type="scientific">Neodiprion lecontei</name>
    <name type="common">Redheaded pine sawfly</name>
    <dbReference type="NCBI Taxonomy" id="441921"/>
    <lineage>
        <taxon>Eukaryota</taxon>
        <taxon>Metazoa</taxon>
        <taxon>Ecdysozoa</taxon>
        <taxon>Arthropoda</taxon>
        <taxon>Hexapoda</taxon>
        <taxon>Insecta</taxon>
        <taxon>Pterygota</taxon>
        <taxon>Neoptera</taxon>
        <taxon>Endopterygota</taxon>
        <taxon>Hymenoptera</taxon>
        <taxon>Tenthredinoidea</taxon>
        <taxon>Diprionidae</taxon>
        <taxon>Diprioninae</taxon>
        <taxon>Neodiprion</taxon>
    </lineage>
</organism>
<dbReference type="OrthoDB" id="2134133at2759"/>
<evidence type="ECO:0000313" key="3">
    <source>
        <dbReference type="Proteomes" id="UP000829291"/>
    </source>
</evidence>
<dbReference type="AlphaFoldDB" id="A0A6J0C194"/>
<feature type="region of interest" description="Disordered" evidence="1">
    <location>
        <begin position="436"/>
        <end position="459"/>
    </location>
</feature>
<gene>
    <name evidence="4" type="primary">LOC107224670</name>
</gene>